<organism evidence="6 7">
    <name type="scientific">Daphnia sinensis</name>
    <dbReference type="NCBI Taxonomy" id="1820382"/>
    <lineage>
        <taxon>Eukaryota</taxon>
        <taxon>Metazoa</taxon>
        <taxon>Ecdysozoa</taxon>
        <taxon>Arthropoda</taxon>
        <taxon>Crustacea</taxon>
        <taxon>Branchiopoda</taxon>
        <taxon>Diplostraca</taxon>
        <taxon>Cladocera</taxon>
        <taxon>Anomopoda</taxon>
        <taxon>Daphniidae</taxon>
        <taxon>Daphnia</taxon>
        <taxon>Daphnia similis group</taxon>
    </lineage>
</organism>
<dbReference type="PROSITE" id="PS51910">
    <property type="entry name" value="GH18_2"/>
    <property type="match status" value="1"/>
</dbReference>
<sequence length="578" mass="66816">MNQINWRSVFVFILLAFSFLSCRNNEYSKLKSSTRRISSEMRYLEKNTSEVAVALGMTVPTEKIDTTVNKFAPLKQKTFIQEYNFLYDAINGNNTVDYLQSLEFDSLKMSYKREGFGQKILREDVEVYTWYPYWMGDVWKSYDFNLISTISFFTYKIDPQSGSYLNPAQIKQWRETDLLDTAAKYNTKTLLNIALEGEENQVEFLQNESLWNVTIDSLAVLLKERNADGVEIEFSGMGEQSGRDFMNFVNFIRNNLDYRFISKKMFISVVIPTIPESFPSDLLELDELVDLFIVKGLDYHEVDGTTPVIAPLRNANPDGYSLDRTLREYLAMGLNPEKSILALPLYGAQWGGAWEGNEGYYSSEFEKKITLSEVKRVYESADSSYIMNSVLDEIMMTNYFFLEFPDGSSIDCWYDDSNTLSKKMDLALFRKFKGIGLWALGYDAGMDEIWQVVGEKFAGDEVFVKDPIAEIDGYPIQVALFLHKYEKLFVVTFSIMTIVLFFTLAYAFSDWRFRESILAHQLYRIIFLAVCLFIFLLIFAFFDLLEGNNWMLILIFILGAAATYFIQKYGGLIKSNKP</sequence>
<dbReference type="SMART" id="SM00636">
    <property type="entry name" value="Glyco_18"/>
    <property type="match status" value="1"/>
</dbReference>
<dbReference type="PANTHER" id="PTHR46290">
    <property type="entry name" value="DI-N-ACETYLCHITOBIASE"/>
    <property type="match status" value="1"/>
</dbReference>
<evidence type="ECO:0000313" key="6">
    <source>
        <dbReference type="EMBL" id="KAI9550103.1"/>
    </source>
</evidence>
<dbReference type="AlphaFoldDB" id="A0AAD5KUL3"/>
<keyword evidence="4" id="KW-0732">Signal</keyword>
<dbReference type="EMBL" id="WJBH02000187">
    <property type="protein sequence ID" value="KAI9550103.1"/>
    <property type="molecule type" value="Genomic_DNA"/>
</dbReference>
<keyword evidence="2" id="KW-0326">Glycosidase</keyword>
<dbReference type="PROSITE" id="PS51257">
    <property type="entry name" value="PROKAR_LIPOPROTEIN"/>
    <property type="match status" value="1"/>
</dbReference>
<proteinExistence type="predicted"/>
<dbReference type="Pfam" id="PF00704">
    <property type="entry name" value="Glyco_hydro_18"/>
    <property type="match status" value="1"/>
</dbReference>
<dbReference type="SUPFAM" id="SSF51445">
    <property type="entry name" value="(Trans)glycosidases"/>
    <property type="match status" value="1"/>
</dbReference>
<dbReference type="InterPro" id="IPR017853">
    <property type="entry name" value="GH"/>
</dbReference>
<evidence type="ECO:0000256" key="3">
    <source>
        <dbReference type="SAM" id="Phobius"/>
    </source>
</evidence>
<feature type="domain" description="GH18" evidence="5">
    <location>
        <begin position="125"/>
        <end position="460"/>
    </location>
</feature>
<dbReference type="Gene3D" id="3.20.20.80">
    <property type="entry name" value="Glycosidases"/>
    <property type="match status" value="1"/>
</dbReference>
<dbReference type="PANTHER" id="PTHR46290:SF1">
    <property type="entry name" value="DI-N-ACETYLCHITOBIASE"/>
    <property type="match status" value="1"/>
</dbReference>
<dbReference type="InterPro" id="IPR029070">
    <property type="entry name" value="Chitinase_insertion_sf"/>
</dbReference>
<feature type="transmembrane region" description="Helical" evidence="3">
    <location>
        <begin position="548"/>
        <end position="566"/>
    </location>
</feature>
<dbReference type="InterPro" id="IPR011583">
    <property type="entry name" value="Chitinase_II/V-like_cat"/>
</dbReference>
<feature type="transmembrane region" description="Helical" evidence="3">
    <location>
        <begin position="488"/>
        <end position="509"/>
    </location>
</feature>
<accession>A0AAD5KUL3</accession>
<dbReference type="Gene3D" id="3.10.50.10">
    <property type="match status" value="1"/>
</dbReference>
<evidence type="ECO:0000313" key="7">
    <source>
        <dbReference type="Proteomes" id="UP000820818"/>
    </source>
</evidence>
<feature type="signal peptide" evidence="4">
    <location>
        <begin position="1"/>
        <end position="22"/>
    </location>
</feature>
<keyword evidence="3" id="KW-0472">Membrane</keyword>
<keyword evidence="7" id="KW-1185">Reference proteome</keyword>
<evidence type="ECO:0000256" key="4">
    <source>
        <dbReference type="SAM" id="SignalP"/>
    </source>
</evidence>
<keyword evidence="3" id="KW-1133">Transmembrane helix</keyword>
<keyword evidence="1" id="KW-0378">Hydrolase</keyword>
<dbReference type="GO" id="GO:0008061">
    <property type="term" value="F:chitin binding"/>
    <property type="evidence" value="ECO:0007669"/>
    <property type="project" value="InterPro"/>
</dbReference>
<feature type="transmembrane region" description="Helical" evidence="3">
    <location>
        <begin position="521"/>
        <end position="542"/>
    </location>
</feature>
<gene>
    <name evidence="6" type="ORF">GHT06_004997</name>
</gene>
<name>A0AAD5KUL3_9CRUS</name>
<evidence type="ECO:0000256" key="1">
    <source>
        <dbReference type="ARBA" id="ARBA00022801"/>
    </source>
</evidence>
<dbReference type="Proteomes" id="UP000820818">
    <property type="component" value="Unassembled WGS sequence"/>
</dbReference>
<comment type="caution">
    <text evidence="6">The sequence shown here is derived from an EMBL/GenBank/DDBJ whole genome shotgun (WGS) entry which is preliminary data.</text>
</comment>
<evidence type="ECO:0000259" key="5">
    <source>
        <dbReference type="PROSITE" id="PS51910"/>
    </source>
</evidence>
<reference evidence="6" key="1">
    <citation type="submission" date="2022-05" db="EMBL/GenBank/DDBJ databases">
        <title>A multi-omics perspective on studying reproductive biology in Daphnia sinensis.</title>
        <authorList>
            <person name="Jia J."/>
        </authorList>
    </citation>
    <scope>NUCLEOTIDE SEQUENCE</scope>
    <source>
        <strain evidence="6">WSL</strain>
    </source>
</reference>
<protein>
    <recommendedName>
        <fullName evidence="5">GH18 domain-containing protein</fullName>
    </recommendedName>
</protein>
<evidence type="ECO:0000256" key="2">
    <source>
        <dbReference type="ARBA" id="ARBA00023295"/>
    </source>
</evidence>
<dbReference type="GO" id="GO:0009313">
    <property type="term" value="P:oligosaccharide catabolic process"/>
    <property type="evidence" value="ECO:0007669"/>
    <property type="project" value="TreeGrafter"/>
</dbReference>
<dbReference type="InterPro" id="IPR051887">
    <property type="entry name" value="GH18_Domain-Containing"/>
</dbReference>
<keyword evidence="3" id="KW-0812">Transmembrane</keyword>
<dbReference type="GO" id="GO:0016798">
    <property type="term" value="F:hydrolase activity, acting on glycosyl bonds"/>
    <property type="evidence" value="ECO:0007669"/>
    <property type="project" value="UniProtKB-KW"/>
</dbReference>
<dbReference type="InterPro" id="IPR001223">
    <property type="entry name" value="Glyco_hydro18_cat"/>
</dbReference>
<feature type="chain" id="PRO_5041990638" description="GH18 domain-containing protein" evidence="4">
    <location>
        <begin position="23"/>
        <end position="578"/>
    </location>
</feature>